<evidence type="ECO:0000256" key="7">
    <source>
        <dbReference type="RuleBase" id="RU363032"/>
    </source>
</evidence>
<evidence type="ECO:0000256" key="1">
    <source>
        <dbReference type="ARBA" id="ARBA00004651"/>
    </source>
</evidence>
<dbReference type="STRING" id="44251.PDUR_01200"/>
<dbReference type="Pfam" id="PF00528">
    <property type="entry name" value="BPD_transp_1"/>
    <property type="match status" value="1"/>
</dbReference>
<dbReference type="GO" id="GO:0042918">
    <property type="term" value="P:alkanesulfonate transmembrane transport"/>
    <property type="evidence" value="ECO:0007669"/>
    <property type="project" value="UniProtKB-ARBA"/>
</dbReference>
<dbReference type="CDD" id="cd06261">
    <property type="entry name" value="TM_PBP2"/>
    <property type="match status" value="1"/>
</dbReference>
<organism evidence="9 10">
    <name type="scientific">Paenibacillus durus</name>
    <name type="common">Paenibacillus azotofixans</name>
    <dbReference type="NCBI Taxonomy" id="44251"/>
    <lineage>
        <taxon>Bacteria</taxon>
        <taxon>Bacillati</taxon>
        <taxon>Bacillota</taxon>
        <taxon>Bacilli</taxon>
        <taxon>Bacillales</taxon>
        <taxon>Paenibacillaceae</taxon>
        <taxon>Paenibacillus</taxon>
    </lineage>
</organism>
<dbReference type="KEGG" id="pdu:PDUR_01200"/>
<evidence type="ECO:0000256" key="2">
    <source>
        <dbReference type="ARBA" id="ARBA00022448"/>
    </source>
</evidence>
<dbReference type="PANTHER" id="PTHR30151">
    <property type="entry name" value="ALKANE SULFONATE ABC TRANSPORTER-RELATED, MEMBRANE SUBUNIT"/>
    <property type="match status" value="1"/>
</dbReference>
<feature type="transmembrane region" description="Helical" evidence="7">
    <location>
        <begin position="218"/>
        <end position="237"/>
    </location>
</feature>
<keyword evidence="5 7" id="KW-1133">Transmembrane helix</keyword>
<dbReference type="InterPro" id="IPR000515">
    <property type="entry name" value="MetI-like"/>
</dbReference>
<dbReference type="RefSeq" id="WP_042204717.1">
    <property type="nucleotide sequence ID" value="NZ_CP009288.1"/>
</dbReference>
<evidence type="ECO:0000313" key="9">
    <source>
        <dbReference type="EMBL" id="AIQ10790.1"/>
    </source>
</evidence>
<keyword evidence="2 7" id="KW-0813">Transport</keyword>
<dbReference type="Proteomes" id="UP000029409">
    <property type="component" value="Chromosome"/>
</dbReference>
<keyword evidence="3" id="KW-1003">Cell membrane</keyword>
<comment type="subcellular location">
    <subcellularLocation>
        <location evidence="1 7">Cell membrane</location>
        <topology evidence="1 7">Multi-pass membrane protein</topology>
    </subcellularLocation>
</comment>
<evidence type="ECO:0000256" key="6">
    <source>
        <dbReference type="ARBA" id="ARBA00023136"/>
    </source>
</evidence>
<accession>A0A089HJD3</accession>
<dbReference type="eggNOG" id="COG0600">
    <property type="taxonomic scope" value="Bacteria"/>
</dbReference>
<sequence>MRYVRKGLKAGLISWLLFLIVWQLVAMNSNPDYFPTPIQTLQGAVELFTDNSLVSYVLISFKRVVLGWLLGSLLGIPAGLLIGRFRWLRELVEPYLNFFRFIPALAFITLFILWFGIGEQSKVILIMYATLFIVVLNTAAGVVNVEDDKIRSARSLGASERQILIHVIIPAVVPAFFNGVRLAMGNSFMAIVGAEMIAANEGVGYLIWTSRLYSKTDWIFVGLLLLGLMGFAGDQLLRWMGKTTLGRYGIAKETRFGK</sequence>
<dbReference type="PROSITE" id="PS50928">
    <property type="entry name" value="ABC_TM1"/>
    <property type="match status" value="1"/>
</dbReference>
<dbReference type="AlphaFoldDB" id="A0A089HJD3"/>
<dbReference type="EMBL" id="CP009288">
    <property type="protein sequence ID" value="AIQ10790.1"/>
    <property type="molecule type" value="Genomic_DNA"/>
</dbReference>
<evidence type="ECO:0000256" key="4">
    <source>
        <dbReference type="ARBA" id="ARBA00022692"/>
    </source>
</evidence>
<feature type="transmembrane region" description="Helical" evidence="7">
    <location>
        <begin position="65"/>
        <end position="83"/>
    </location>
</feature>
<feature type="transmembrane region" description="Helical" evidence="7">
    <location>
        <begin position="123"/>
        <end position="143"/>
    </location>
</feature>
<reference evidence="9 10" key="1">
    <citation type="submission" date="2014-08" db="EMBL/GenBank/DDBJ databases">
        <title>Comparative genomics of the Paenibacillus odorifer group.</title>
        <authorList>
            <person name="den Bakker H.C."/>
            <person name="Tsai Y.-C."/>
            <person name="Martin N."/>
            <person name="Korlach J."/>
            <person name="Wiedmann M."/>
        </authorList>
    </citation>
    <scope>NUCLEOTIDE SEQUENCE [LARGE SCALE GENOMIC DNA]</scope>
    <source>
        <strain evidence="9 10">DSM 1735</strain>
    </source>
</reference>
<dbReference type="PANTHER" id="PTHR30151:SF0">
    <property type="entry name" value="ABC TRANSPORTER PERMEASE PROTEIN MJ0413-RELATED"/>
    <property type="match status" value="1"/>
</dbReference>
<feature type="domain" description="ABC transmembrane type-1" evidence="8">
    <location>
        <begin position="57"/>
        <end position="237"/>
    </location>
</feature>
<dbReference type="SUPFAM" id="SSF161098">
    <property type="entry name" value="MetI-like"/>
    <property type="match status" value="1"/>
</dbReference>
<comment type="similarity">
    <text evidence="7">Belongs to the binding-protein-dependent transport system permease family.</text>
</comment>
<keyword evidence="10" id="KW-1185">Reference proteome</keyword>
<keyword evidence="6 7" id="KW-0472">Membrane</keyword>
<dbReference type="Gene3D" id="1.10.3720.10">
    <property type="entry name" value="MetI-like"/>
    <property type="match status" value="1"/>
</dbReference>
<proteinExistence type="inferred from homology"/>
<evidence type="ECO:0000256" key="3">
    <source>
        <dbReference type="ARBA" id="ARBA00022475"/>
    </source>
</evidence>
<dbReference type="GO" id="GO:0005886">
    <property type="term" value="C:plasma membrane"/>
    <property type="evidence" value="ECO:0007669"/>
    <property type="project" value="UniProtKB-SubCell"/>
</dbReference>
<evidence type="ECO:0000259" key="8">
    <source>
        <dbReference type="PROSITE" id="PS50928"/>
    </source>
</evidence>
<gene>
    <name evidence="9" type="ORF">PDUR_01200</name>
</gene>
<evidence type="ECO:0000256" key="5">
    <source>
        <dbReference type="ARBA" id="ARBA00022989"/>
    </source>
</evidence>
<evidence type="ECO:0000313" key="10">
    <source>
        <dbReference type="Proteomes" id="UP000029409"/>
    </source>
</evidence>
<name>A0A089HJD3_PAEDU</name>
<dbReference type="InterPro" id="IPR035906">
    <property type="entry name" value="MetI-like_sf"/>
</dbReference>
<dbReference type="OrthoDB" id="9804353at2"/>
<feature type="transmembrane region" description="Helical" evidence="7">
    <location>
        <begin position="163"/>
        <end position="184"/>
    </location>
</feature>
<feature type="transmembrane region" description="Helical" evidence="7">
    <location>
        <begin position="95"/>
        <end position="117"/>
    </location>
</feature>
<protein>
    <submittedName>
        <fullName evidence="9">Nitrate ABC transporter permease</fullName>
    </submittedName>
</protein>
<dbReference type="FunFam" id="1.10.3720.10:FF:000003">
    <property type="entry name" value="Aliphatic sulfonate ABC transporter permease"/>
    <property type="match status" value="1"/>
</dbReference>
<keyword evidence="4 7" id="KW-0812">Transmembrane</keyword>